<dbReference type="GeneID" id="93580470"/>
<dbReference type="Proteomes" id="UP000184499">
    <property type="component" value="Unassembled WGS sequence"/>
</dbReference>
<gene>
    <name evidence="1" type="ORF">ASPBRDRAFT_589622</name>
</gene>
<reference evidence="2" key="1">
    <citation type="journal article" date="2017" name="Genome Biol.">
        <title>Comparative genomics reveals high biological diversity and specific adaptations in the industrially and medically important fungal genus Aspergillus.</title>
        <authorList>
            <person name="de Vries R.P."/>
            <person name="Riley R."/>
            <person name="Wiebenga A."/>
            <person name="Aguilar-Osorio G."/>
            <person name="Amillis S."/>
            <person name="Uchima C.A."/>
            <person name="Anderluh G."/>
            <person name="Asadollahi M."/>
            <person name="Askin M."/>
            <person name="Barry K."/>
            <person name="Battaglia E."/>
            <person name="Bayram O."/>
            <person name="Benocci T."/>
            <person name="Braus-Stromeyer S.A."/>
            <person name="Caldana C."/>
            <person name="Canovas D."/>
            <person name="Cerqueira G.C."/>
            <person name="Chen F."/>
            <person name="Chen W."/>
            <person name="Choi C."/>
            <person name="Clum A."/>
            <person name="Dos Santos R.A."/>
            <person name="Damasio A.R."/>
            <person name="Diallinas G."/>
            <person name="Emri T."/>
            <person name="Fekete E."/>
            <person name="Flipphi M."/>
            <person name="Freyberg S."/>
            <person name="Gallo A."/>
            <person name="Gournas C."/>
            <person name="Habgood R."/>
            <person name="Hainaut M."/>
            <person name="Harispe M.L."/>
            <person name="Henrissat B."/>
            <person name="Hilden K.S."/>
            <person name="Hope R."/>
            <person name="Hossain A."/>
            <person name="Karabika E."/>
            <person name="Karaffa L."/>
            <person name="Karanyi Z."/>
            <person name="Krasevec N."/>
            <person name="Kuo A."/>
            <person name="Kusch H."/>
            <person name="LaButti K."/>
            <person name="Lagendijk E.L."/>
            <person name="Lapidus A."/>
            <person name="Levasseur A."/>
            <person name="Lindquist E."/>
            <person name="Lipzen A."/>
            <person name="Logrieco A.F."/>
            <person name="MacCabe A."/>
            <person name="Maekelae M.R."/>
            <person name="Malavazi I."/>
            <person name="Melin P."/>
            <person name="Meyer V."/>
            <person name="Mielnichuk N."/>
            <person name="Miskei M."/>
            <person name="Molnar A.P."/>
            <person name="Mule G."/>
            <person name="Ngan C.Y."/>
            <person name="Orejas M."/>
            <person name="Orosz E."/>
            <person name="Ouedraogo J.P."/>
            <person name="Overkamp K.M."/>
            <person name="Park H.-S."/>
            <person name="Perrone G."/>
            <person name="Piumi F."/>
            <person name="Punt P.J."/>
            <person name="Ram A.F."/>
            <person name="Ramon A."/>
            <person name="Rauscher S."/>
            <person name="Record E."/>
            <person name="Riano-Pachon D.M."/>
            <person name="Robert V."/>
            <person name="Roehrig J."/>
            <person name="Ruller R."/>
            <person name="Salamov A."/>
            <person name="Salih N.S."/>
            <person name="Samson R.A."/>
            <person name="Sandor E."/>
            <person name="Sanguinetti M."/>
            <person name="Schuetze T."/>
            <person name="Sepcic K."/>
            <person name="Shelest E."/>
            <person name="Sherlock G."/>
            <person name="Sophianopoulou V."/>
            <person name="Squina F.M."/>
            <person name="Sun H."/>
            <person name="Susca A."/>
            <person name="Todd R.B."/>
            <person name="Tsang A."/>
            <person name="Unkles S.E."/>
            <person name="van de Wiele N."/>
            <person name="van Rossen-Uffink D."/>
            <person name="Oliveira J.V."/>
            <person name="Vesth T.C."/>
            <person name="Visser J."/>
            <person name="Yu J.-H."/>
            <person name="Zhou M."/>
            <person name="Andersen M.R."/>
            <person name="Archer D.B."/>
            <person name="Baker S.E."/>
            <person name="Benoit I."/>
            <person name="Brakhage A.A."/>
            <person name="Braus G.H."/>
            <person name="Fischer R."/>
            <person name="Frisvad J.C."/>
            <person name="Goldman G.H."/>
            <person name="Houbraken J."/>
            <person name="Oakley B."/>
            <person name="Pocsi I."/>
            <person name="Scazzocchio C."/>
            <person name="Seiboth B."/>
            <person name="vanKuyk P.A."/>
            <person name="Wortman J."/>
            <person name="Dyer P.S."/>
            <person name="Grigoriev I.V."/>
        </authorList>
    </citation>
    <scope>NUCLEOTIDE SEQUENCE [LARGE SCALE GENOMIC DNA]</scope>
    <source>
        <strain evidence="2">CBS 101740 / IMI 381727 / IBT 21946</strain>
    </source>
</reference>
<accession>A0A1L9UKE8</accession>
<name>A0A1L9UKE8_ASPBC</name>
<organism evidence="1 2">
    <name type="scientific">Aspergillus brasiliensis (strain CBS 101740 / IMI 381727 / IBT 21946)</name>
    <dbReference type="NCBI Taxonomy" id="767769"/>
    <lineage>
        <taxon>Eukaryota</taxon>
        <taxon>Fungi</taxon>
        <taxon>Dikarya</taxon>
        <taxon>Ascomycota</taxon>
        <taxon>Pezizomycotina</taxon>
        <taxon>Eurotiomycetes</taxon>
        <taxon>Eurotiomycetidae</taxon>
        <taxon>Eurotiales</taxon>
        <taxon>Aspergillaceae</taxon>
        <taxon>Aspergillus</taxon>
        <taxon>Aspergillus subgen. Circumdati</taxon>
    </lineage>
</organism>
<proteinExistence type="predicted"/>
<protein>
    <submittedName>
        <fullName evidence="1">Uncharacterized protein</fullName>
    </submittedName>
</protein>
<dbReference type="RefSeq" id="XP_067479409.1">
    <property type="nucleotide sequence ID" value="XM_067627982.1"/>
</dbReference>
<evidence type="ECO:0000313" key="2">
    <source>
        <dbReference type="Proteomes" id="UP000184499"/>
    </source>
</evidence>
<keyword evidence="2" id="KW-1185">Reference proteome</keyword>
<dbReference type="AlphaFoldDB" id="A0A1L9UKE8"/>
<sequence length="120" mass="12752">MPRCSLAECLTATVTAIAMEGGSLCGNYVKSRRMIGGPGSDGACSGGYLSGGDNGGDPKSPEPGLLGIHIIIHFSHNRYSTTCKFTQTMSLDHVVNDSSQGNYQSRRYTWLLFCVSSSLP</sequence>
<evidence type="ECO:0000313" key="1">
    <source>
        <dbReference type="EMBL" id="OJJ72161.1"/>
    </source>
</evidence>
<dbReference type="VEuPathDB" id="FungiDB:ASPBRDRAFT_589622"/>
<dbReference type="EMBL" id="KV878684">
    <property type="protein sequence ID" value="OJJ72161.1"/>
    <property type="molecule type" value="Genomic_DNA"/>
</dbReference>